<keyword evidence="1" id="KW-0472">Membrane</keyword>
<gene>
    <name evidence="3" type="ORF">PLANPX_0324</name>
</gene>
<dbReference type="Pfam" id="PF02517">
    <property type="entry name" value="Rce1-like"/>
    <property type="match status" value="1"/>
</dbReference>
<feature type="transmembrane region" description="Helical" evidence="1">
    <location>
        <begin position="51"/>
        <end position="72"/>
    </location>
</feature>
<protein>
    <recommendedName>
        <fullName evidence="2">CAAX prenyl protease 2/Lysostaphin resistance protein A-like domain-containing protein</fullName>
    </recommendedName>
</protein>
<feature type="transmembrane region" description="Helical" evidence="1">
    <location>
        <begin position="12"/>
        <end position="31"/>
    </location>
</feature>
<dbReference type="GO" id="GO:0080120">
    <property type="term" value="P:CAAX-box protein maturation"/>
    <property type="evidence" value="ECO:0007669"/>
    <property type="project" value="UniProtKB-ARBA"/>
</dbReference>
<dbReference type="AlphaFoldDB" id="A0A5K7X4H5"/>
<name>A0A5K7X4H5_9BACT</name>
<dbReference type="EMBL" id="AP021861">
    <property type="protein sequence ID" value="BBO30712.1"/>
    <property type="molecule type" value="Genomic_DNA"/>
</dbReference>
<feature type="transmembrane region" description="Helical" evidence="1">
    <location>
        <begin position="213"/>
        <end position="235"/>
    </location>
</feature>
<keyword evidence="4" id="KW-1185">Reference proteome</keyword>
<evidence type="ECO:0000313" key="3">
    <source>
        <dbReference type="EMBL" id="BBO30712.1"/>
    </source>
</evidence>
<accession>A0A5K7X4H5</accession>
<keyword evidence="1" id="KW-0812">Transmembrane</keyword>
<dbReference type="GO" id="GO:0004175">
    <property type="term" value="F:endopeptidase activity"/>
    <property type="evidence" value="ECO:0007669"/>
    <property type="project" value="UniProtKB-ARBA"/>
</dbReference>
<organism evidence="3 4">
    <name type="scientific">Lacipirellula parvula</name>
    <dbReference type="NCBI Taxonomy" id="2650471"/>
    <lineage>
        <taxon>Bacteria</taxon>
        <taxon>Pseudomonadati</taxon>
        <taxon>Planctomycetota</taxon>
        <taxon>Planctomycetia</taxon>
        <taxon>Pirellulales</taxon>
        <taxon>Lacipirellulaceae</taxon>
        <taxon>Lacipirellula</taxon>
    </lineage>
</organism>
<keyword evidence="1" id="KW-1133">Transmembrane helix</keyword>
<feature type="transmembrane region" description="Helical" evidence="1">
    <location>
        <begin position="247"/>
        <end position="279"/>
    </location>
</feature>
<proteinExistence type="predicted"/>
<dbReference type="InterPro" id="IPR003675">
    <property type="entry name" value="Rce1/LyrA-like_dom"/>
</dbReference>
<evidence type="ECO:0000256" key="1">
    <source>
        <dbReference type="SAM" id="Phobius"/>
    </source>
</evidence>
<feature type="transmembrane region" description="Helical" evidence="1">
    <location>
        <begin position="98"/>
        <end position="115"/>
    </location>
</feature>
<dbReference type="KEGG" id="lpav:PLANPX_0324"/>
<dbReference type="Proteomes" id="UP000326837">
    <property type="component" value="Chromosome"/>
</dbReference>
<evidence type="ECO:0000259" key="2">
    <source>
        <dbReference type="Pfam" id="PF02517"/>
    </source>
</evidence>
<feature type="transmembrane region" description="Helical" evidence="1">
    <location>
        <begin position="135"/>
        <end position="156"/>
    </location>
</feature>
<evidence type="ECO:0000313" key="4">
    <source>
        <dbReference type="Proteomes" id="UP000326837"/>
    </source>
</evidence>
<reference evidence="4" key="1">
    <citation type="submission" date="2019-10" db="EMBL/GenBank/DDBJ databases">
        <title>Lacipirellula parvula gen. nov., sp. nov., representing a lineage of planctomycetes widespread in freshwater anoxic habitats, and description of the family Lacipirellulaceae.</title>
        <authorList>
            <person name="Dedysh S.N."/>
            <person name="Kulichevskaya I.S."/>
            <person name="Beletsky A.V."/>
            <person name="Rakitin A.L."/>
            <person name="Mardanov A.V."/>
            <person name="Ivanova A.A."/>
            <person name="Saltykova V.X."/>
            <person name="Rijpstra W.I.C."/>
            <person name="Sinninghe Damste J.S."/>
            <person name="Ravin N.V."/>
        </authorList>
    </citation>
    <scope>NUCLEOTIDE SEQUENCE [LARGE SCALE GENOMIC DNA]</scope>
    <source>
        <strain evidence="4">PX69</strain>
    </source>
</reference>
<sequence length="314" mass="33829">MSEGARGASAGSVLLRLAIGATLGFGIAAGADPHTQFLRVVADFEVPPGALRMTLAVLVLGAFFFAGGLWAARRRRFASSAPTTAAGRPKLRRAQRRAGFRALLWQVMLSGWLALAYPEQWTWPTVGLKTGVSLAVSAIAGMLVYGALVAILTGVIHVCGDPGRFLDGSVSTMAALVPRGQAQKAMTWIAFCLFNPVIEELLFRGVLVYQTSLVLGSLWLPILVGLLVNIGNHWYQGRRSMLLHVPFFAIAVALLFSPLGLAGAIGFHIAGDVVPMALVRRQLRQFRERHWRVGTSTRSNIQQQAVEVAHNANL</sequence>
<feature type="domain" description="CAAX prenyl protease 2/Lysostaphin resistance protein A-like" evidence="2">
    <location>
        <begin position="184"/>
        <end position="273"/>
    </location>
</feature>